<evidence type="ECO:0000256" key="2">
    <source>
        <dbReference type="HAMAP-Rule" id="MF_00048"/>
    </source>
</evidence>
<dbReference type="RefSeq" id="WP_057506088.1">
    <property type="nucleotide sequence ID" value="NZ_LLXS01000021.1"/>
</dbReference>
<dbReference type="EMBL" id="LLXS01000021">
    <property type="protein sequence ID" value="KRG42019.1"/>
    <property type="molecule type" value="Genomic_DNA"/>
</dbReference>
<proteinExistence type="inferred from homology"/>
<dbReference type="NCBIfam" id="TIGR00252">
    <property type="entry name" value="YraN family protein"/>
    <property type="match status" value="1"/>
</dbReference>
<evidence type="ECO:0000313" key="3">
    <source>
        <dbReference type="EMBL" id="KRG42019.1"/>
    </source>
</evidence>
<keyword evidence="4" id="KW-1185">Reference proteome</keyword>
<comment type="caution">
    <text evidence="3">The sequence shown here is derived from an EMBL/GenBank/DDBJ whole genome shotgun (WGS) entry which is preliminary data.</text>
</comment>
<evidence type="ECO:0000313" key="4">
    <source>
        <dbReference type="Proteomes" id="UP000050836"/>
    </source>
</evidence>
<name>A0A0R0AP00_9GAMM</name>
<dbReference type="NCBIfam" id="NF009150">
    <property type="entry name" value="PRK12497.1-3"/>
    <property type="match status" value="1"/>
</dbReference>
<protein>
    <recommendedName>
        <fullName evidence="2">UPF0102 protein ARC78_10080</fullName>
    </recommendedName>
</protein>
<dbReference type="InterPro" id="IPR003509">
    <property type="entry name" value="UPF0102_YraN-like"/>
</dbReference>
<accession>A0A0R0AP00</accession>
<gene>
    <name evidence="3" type="ORF">ARC78_10080</name>
</gene>
<dbReference type="Pfam" id="PF02021">
    <property type="entry name" value="UPF0102"/>
    <property type="match status" value="1"/>
</dbReference>
<reference evidence="3 4" key="1">
    <citation type="submission" date="2015-10" db="EMBL/GenBank/DDBJ databases">
        <title>Genome sequencing and analysis of members of genus Stenotrophomonas.</title>
        <authorList>
            <person name="Patil P.P."/>
            <person name="Midha S."/>
            <person name="Patil P.B."/>
        </authorList>
    </citation>
    <scope>NUCLEOTIDE SEQUENCE [LARGE SCALE GENOMIC DNA]</scope>
    <source>
        <strain evidence="3 4">JCM 9942</strain>
    </source>
</reference>
<dbReference type="InterPro" id="IPR011856">
    <property type="entry name" value="tRNA_endonuc-like_dom_sf"/>
</dbReference>
<organism evidence="3 4">
    <name type="scientific">Stenotrophomonas pictorum JCM 9942</name>
    <dbReference type="NCBI Taxonomy" id="1236960"/>
    <lineage>
        <taxon>Bacteria</taxon>
        <taxon>Pseudomonadati</taxon>
        <taxon>Pseudomonadota</taxon>
        <taxon>Gammaproteobacteria</taxon>
        <taxon>Lysobacterales</taxon>
        <taxon>Lysobacteraceae</taxon>
        <taxon>Stenotrophomonas</taxon>
    </lineage>
</organism>
<dbReference type="Proteomes" id="UP000050836">
    <property type="component" value="Unassembled WGS sequence"/>
</dbReference>
<dbReference type="InterPro" id="IPR011335">
    <property type="entry name" value="Restrct_endonuc-II-like"/>
</dbReference>
<dbReference type="AlphaFoldDB" id="A0A0R0AP00"/>
<dbReference type="Gene3D" id="3.40.1350.10">
    <property type="match status" value="1"/>
</dbReference>
<dbReference type="PANTHER" id="PTHR34039">
    <property type="entry name" value="UPF0102 PROTEIN YRAN"/>
    <property type="match status" value="1"/>
</dbReference>
<evidence type="ECO:0000256" key="1">
    <source>
        <dbReference type="ARBA" id="ARBA00006738"/>
    </source>
</evidence>
<comment type="similarity">
    <text evidence="1 2">Belongs to the UPF0102 family.</text>
</comment>
<dbReference type="GO" id="GO:0003676">
    <property type="term" value="F:nucleic acid binding"/>
    <property type="evidence" value="ECO:0007669"/>
    <property type="project" value="InterPro"/>
</dbReference>
<dbReference type="PANTHER" id="PTHR34039:SF1">
    <property type="entry name" value="UPF0102 PROTEIN YRAN"/>
    <property type="match status" value="1"/>
</dbReference>
<sequence length="124" mass="13409">MAAEPSQRGAAVEAAARTLLESTGLRWRASNVRFRGGELDLVMHDPVGDSVVFVEVRYRRSAAFGGGAASVDTGKRRKLLHAAQLYLASQPALAQAACRFDVVDASGEPPQLHWIRDAFRADDC</sequence>
<dbReference type="SUPFAM" id="SSF52980">
    <property type="entry name" value="Restriction endonuclease-like"/>
    <property type="match status" value="1"/>
</dbReference>
<dbReference type="HAMAP" id="MF_00048">
    <property type="entry name" value="UPF0102"/>
    <property type="match status" value="1"/>
</dbReference>